<sequence>MEDQQATKWNAASKKYNHKTINLYSNPSWTKTLRQNYIVSAYPHYVLIDLDGNIIENFTERPSQNIAAKIEKALAEVRTEKSQ</sequence>
<proteinExistence type="predicted"/>
<gene>
    <name evidence="1" type="ORF">GCM10023091_31860</name>
</gene>
<dbReference type="EMBL" id="BAABEY010000029">
    <property type="protein sequence ID" value="GAA4443388.1"/>
    <property type="molecule type" value="Genomic_DNA"/>
</dbReference>
<dbReference type="SUPFAM" id="SSF52833">
    <property type="entry name" value="Thioredoxin-like"/>
    <property type="match status" value="1"/>
</dbReference>
<evidence type="ECO:0000313" key="1">
    <source>
        <dbReference type="EMBL" id="GAA4443388.1"/>
    </source>
</evidence>
<name>A0ABP8M6H9_9BACT</name>
<dbReference type="Proteomes" id="UP001501508">
    <property type="component" value="Unassembled WGS sequence"/>
</dbReference>
<protein>
    <recommendedName>
        <fullName evidence="3">Thioredoxin-like fold domain-containing protein</fullName>
    </recommendedName>
</protein>
<reference evidence="2" key="1">
    <citation type="journal article" date="2019" name="Int. J. Syst. Evol. Microbiol.">
        <title>The Global Catalogue of Microorganisms (GCM) 10K type strain sequencing project: providing services to taxonomists for standard genome sequencing and annotation.</title>
        <authorList>
            <consortium name="The Broad Institute Genomics Platform"/>
            <consortium name="The Broad Institute Genome Sequencing Center for Infectious Disease"/>
            <person name="Wu L."/>
            <person name="Ma J."/>
        </authorList>
    </citation>
    <scope>NUCLEOTIDE SEQUENCE [LARGE SCALE GENOMIC DNA]</scope>
    <source>
        <strain evidence="2">JCM 31920</strain>
    </source>
</reference>
<evidence type="ECO:0000313" key="2">
    <source>
        <dbReference type="Proteomes" id="UP001501508"/>
    </source>
</evidence>
<dbReference type="Gene3D" id="3.40.30.10">
    <property type="entry name" value="Glutaredoxin"/>
    <property type="match status" value="1"/>
</dbReference>
<keyword evidence="2" id="KW-1185">Reference proteome</keyword>
<organism evidence="1 2">
    <name type="scientific">Ravibacter arvi</name>
    <dbReference type="NCBI Taxonomy" id="2051041"/>
    <lineage>
        <taxon>Bacteria</taxon>
        <taxon>Pseudomonadati</taxon>
        <taxon>Bacteroidota</taxon>
        <taxon>Cytophagia</taxon>
        <taxon>Cytophagales</taxon>
        <taxon>Spirosomataceae</taxon>
        <taxon>Ravibacter</taxon>
    </lineage>
</organism>
<comment type="caution">
    <text evidence="1">The sequence shown here is derived from an EMBL/GenBank/DDBJ whole genome shotgun (WGS) entry which is preliminary data.</text>
</comment>
<accession>A0ABP8M6H9</accession>
<dbReference type="InterPro" id="IPR036249">
    <property type="entry name" value="Thioredoxin-like_sf"/>
</dbReference>
<evidence type="ECO:0008006" key="3">
    <source>
        <dbReference type="Google" id="ProtNLM"/>
    </source>
</evidence>